<comment type="caution">
    <text evidence="2">The sequence shown here is derived from an EMBL/GenBank/DDBJ whole genome shotgun (WGS) entry which is preliminary data.</text>
</comment>
<evidence type="ECO:0000313" key="2">
    <source>
        <dbReference type="EMBL" id="MBA0745577.1"/>
    </source>
</evidence>
<keyword evidence="3" id="KW-1185">Reference proteome</keyword>
<sequence length="228" mass="25947">MDVITARRQQLAFAKCKTLGHYEKLCPKKQVKAIQIWKPKELSVVMTTNSDLGVMDRVELVQASPRKARVASTGVANFANATKTKKKNQMEGSNEKQHQLELEGNTKFKEEAVVVLESPKLNGKKIAISRIWIVFRPKLPSKERLIRQGMSIEGHCLLCHNENETGDHLSAECVFAIKSVEQVLLLCNINRTMANWQLEFDWICSKLKEKDLIIVISKLAWNAFIYVI</sequence>
<protein>
    <recommendedName>
        <fullName evidence="1">Reverse transcriptase zinc-binding domain-containing protein</fullName>
    </recommendedName>
</protein>
<gene>
    <name evidence="2" type="ORF">Gogos_008149</name>
</gene>
<dbReference type="Proteomes" id="UP000593579">
    <property type="component" value="Unassembled WGS sequence"/>
</dbReference>
<dbReference type="EMBL" id="JABEZY010000009">
    <property type="protein sequence ID" value="MBA0745577.1"/>
    <property type="molecule type" value="Genomic_DNA"/>
</dbReference>
<dbReference type="OrthoDB" id="1938430at2759"/>
<organism evidence="2 3">
    <name type="scientific">Gossypium gossypioides</name>
    <name type="common">Mexican cotton</name>
    <name type="synonym">Selera gossypioides</name>
    <dbReference type="NCBI Taxonomy" id="34282"/>
    <lineage>
        <taxon>Eukaryota</taxon>
        <taxon>Viridiplantae</taxon>
        <taxon>Streptophyta</taxon>
        <taxon>Embryophyta</taxon>
        <taxon>Tracheophyta</taxon>
        <taxon>Spermatophyta</taxon>
        <taxon>Magnoliopsida</taxon>
        <taxon>eudicotyledons</taxon>
        <taxon>Gunneridae</taxon>
        <taxon>Pentapetalae</taxon>
        <taxon>rosids</taxon>
        <taxon>malvids</taxon>
        <taxon>Malvales</taxon>
        <taxon>Malvaceae</taxon>
        <taxon>Malvoideae</taxon>
        <taxon>Gossypium</taxon>
    </lineage>
</organism>
<proteinExistence type="predicted"/>
<evidence type="ECO:0000313" key="3">
    <source>
        <dbReference type="Proteomes" id="UP000593579"/>
    </source>
</evidence>
<dbReference type="InterPro" id="IPR026960">
    <property type="entry name" value="RVT-Znf"/>
</dbReference>
<accession>A0A7J9CAU1</accession>
<dbReference type="AlphaFoldDB" id="A0A7J9CAU1"/>
<reference evidence="2 3" key="1">
    <citation type="journal article" date="2019" name="Genome Biol. Evol.">
        <title>Insights into the evolution of the New World diploid cottons (Gossypium, subgenus Houzingenia) based on genome sequencing.</title>
        <authorList>
            <person name="Grover C.E."/>
            <person name="Arick M.A. 2nd"/>
            <person name="Thrash A."/>
            <person name="Conover J.L."/>
            <person name="Sanders W.S."/>
            <person name="Peterson D.G."/>
            <person name="Frelichowski J.E."/>
            <person name="Scheffler J.A."/>
            <person name="Scheffler B.E."/>
            <person name="Wendel J.F."/>
        </authorList>
    </citation>
    <scope>NUCLEOTIDE SEQUENCE [LARGE SCALE GENOMIC DNA]</scope>
    <source>
        <strain evidence="2">5</strain>
        <tissue evidence="2">Leaf</tissue>
    </source>
</reference>
<dbReference type="Pfam" id="PF13966">
    <property type="entry name" value="zf-RVT"/>
    <property type="match status" value="1"/>
</dbReference>
<evidence type="ECO:0000259" key="1">
    <source>
        <dbReference type="Pfam" id="PF13966"/>
    </source>
</evidence>
<feature type="domain" description="Reverse transcriptase zinc-binding" evidence="1">
    <location>
        <begin position="131"/>
        <end position="177"/>
    </location>
</feature>
<name>A0A7J9CAU1_GOSGO</name>